<dbReference type="Proteomes" id="UP000241229">
    <property type="component" value="Unassembled WGS sequence"/>
</dbReference>
<dbReference type="PROSITE" id="PS51819">
    <property type="entry name" value="VOC"/>
    <property type="match status" value="1"/>
</dbReference>
<name>A0A2P7SQR2_9HYPH</name>
<dbReference type="Pfam" id="PF00903">
    <property type="entry name" value="Glyoxalase"/>
    <property type="match status" value="1"/>
</dbReference>
<dbReference type="CDD" id="cd06587">
    <property type="entry name" value="VOC"/>
    <property type="match status" value="1"/>
</dbReference>
<keyword evidence="3" id="KW-1185">Reference proteome</keyword>
<evidence type="ECO:0000259" key="1">
    <source>
        <dbReference type="PROSITE" id="PS51819"/>
    </source>
</evidence>
<accession>A0A2P7SQR2</accession>
<evidence type="ECO:0000313" key="2">
    <source>
        <dbReference type="EMBL" id="PSJ64834.1"/>
    </source>
</evidence>
<protein>
    <submittedName>
        <fullName evidence="2">Glyoxalase</fullName>
    </submittedName>
</protein>
<dbReference type="RefSeq" id="WP_106770878.1">
    <property type="nucleotide sequence ID" value="NZ_PXYK01000003.1"/>
</dbReference>
<dbReference type="OrthoDB" id="7947929at2"/>
<dbReference type="PANTHER" id="PTHR33993:SF14">
    <property type="entry name" value="GB|AAF24581.1"/>
    <property type="match status" value="1"/>
</dbReference>
<dbReference type="InterPro" id="IPR037523">
    <property type="entry name" value="VOC_core"/>
</dbReference>
<comment type="caution">
    <text evidence="2">The sequence shown here is derived from an EMBL/GenBank/DDBJ whole genome shotgun (WGS) entry which is preliminary data.</text>
</comment>
<organism evidence="2 3">
    <name type="scientific">Kumtagia ephedrae</name>
    <dbReference type="NCBI Taxonomy" id="2116701"/>
    <lineage>
        <taxon>Bacteria</taxon>
        <taxon>Pseudomonadati</taxon>
        <taxon>Pseudomonadota</taxon>
        <taxon>Alphaproteobacteria</taxon>
        <taxon>Hyphomicrobiales</taxon>
        <taxon>Phyllobacteriaceae</taxon>
        <taxon>Kumtagia</taxon>
    </lineage>
</organism>
<dbReference type="EMBL" id="PXYK01000003">
    <property type="protein sequence ID" value="PSJ64834.1"/>
    <property type="molecule type" value="Genomic_DNA"/>
</dbReference>
<dbReference type="Gene3D" id="3.10.180.10">
    <property type="entry name" value="2,3-Dihydroxybiphenyl 1,2-Dioxygenase, domain 1"/>
    <property type="match status" value="1"/>
</dbReference>
<dbReference type="InterPro" id="IPR052164">
    <property type="entry name" value="Anthracycline_SecMetBiosynth"/>
</dbReference>
<sequence length="125" mass="13591">MTVKLNGVTIIFNVTDLDRTNKFYRTHLGLDFVRYEEAGSTFLMTKIGPDIDVMAFRGDPRPGNTPNVVFGLAEGGIDGFVERLAAAGVEIVTPVSEAPDGLYADFRDPDGHTVSVYQPATLPRS</sequence>
<dbReference type="InterPro" id="IPR029068">
    <property type="entry name" value="Glyas_Bleomycin-R_OHBP_Dase"/>
</dbReference>
<dbReference type="PANTHER" id="PTHR33993">
    <property type="entry name" value="GLYOXALASE-RELATED"/>
    <property type="match status" value="1"/>
</dbReference>
<proteinExistence type="predicted"/>
<dbReference type="InterPro" id="IPR004360">
    <property type="entry name" value="Glyas_Fos-R_dOase_dom"/>
</dbReference>
<dbReference type="SUPFAM" id="SSF54593">
    <property type="entry name" value="Glyoxalase/Bleomycin resistance protein/Dihydroxybiphenyl dioxygenase"/>
    <property type="match status" value="1"/>
</dbReference>
<gene>
    <name evidence="2" type="ORF">C7I84_04125</name>
</gene>
<dbReference type="AlphaFoldDB" id="A0A2P7SQR2"/>
<feature type="domain" description="VOC" evidence="1">
    <location>
        <begin position="4"/>
        <end position="119"/>
    </location>
</feature>
<reference evidence="2 3" key="1">
    <citation type="submission" date="2018-03" db="EMBL/GenBank/DDBJ databases">
        <title>The draft genome of Mesorhizobium sp. 6GN-30.</title>
        <authorList>
            <person name="Liu L."/>
            <person name="Li L."/>
            <person name="Wang T."/>
            <person name="Zhang X."/>
            <person name="Liang L."/>
        </authorList>
    </citation>
    <scope>NUCLEOTIDE SEQUENCE [LARGE SCALE GENOMIC DNA]</scope>
    <source>
        <strain evidence="2 3">6GN30</strain>
    </source>
</reference>
<evidence type="ECO:0000313" key="3">
    <source>
        <dbReference type="Proteomes" id="UP000241229"/>
    </source>
</evidence>